<organism evidence="2 3">
    <name type="scientific">Manganibacter manganicus</name>
    <dbReference type="NCBI Taxonomy" id="1873176"/>
    <lineage>
        <taxon>Bacteria</taxon>
        <taxon>Pseudomonadati</taxon>
        <taxon>Pseudomonadota</taxon>
        <taxon>Alphaproteobacteria</taxon>
        <taxon>Hyphomicrobiales</taxon>
        <taxon>Phyllobacteriaceae</taxon>
        <taxon>Manganibacter</taxon>
    </lineage>
</organism>
<dbReference type="RefSeq" id="WP_158083487.1">
    <property type="nucleotide sequence ID" value="NZ_MDET01000009.1"/>
</dbReference>
<dbReference type="EMBL" id="MDET01000009">
    <property type="protein sequence ID" value="OQM76227.1"/>
    <property type="molecule type" value="Genomic_DNA"/>
</dbReference>
<protein>
    <submittedName>
        <fullName evidence="2">Uncharacterized protein</fullName>
    </submittedName>
</protein>
<comment type="caution">
    <text evidence="2">The sequence shown here is derived from an EMBL/GenBank/DDBJ whole genome shotgun (WGS) entry which is preliminary data.</text>
</comment>
<feature type="transmembrane region" description="Helical" evidence="1">
    <location>
        <begin position="73"/>
        <end position="89"/>
    </location>
</feature>
<keyword evidence="1" id="KW-0812">Transmembrane</keyword>
<evidence type="ECO:0000313" key="3">
    <source>
        <dbReference type="Proteomes" id="UP000191905"/>
    </source>
</evidence>
<feature type="transmembrane region" description="Helical" evidence="1">
    <location>
        <begin position="27"/>
        <end position="45"/>
    </location>
</feature>
<accession>A0A1V8RSS5</accession>
<sequence>MIGFPGLSEIYEYRHALSAAVMHWERYGMIFSKFVGGFSFGYLAISRRSSRYLIGSALIFISDYMLSGQRSSLVFIVIVILSYLWFVSMRRRFKISDLLLGLSGLTISLGLASFLLGRISPYVIGIYDRAFHVSVGLFVRYLEQVEEVGLYWGGDGLLGEIFGGNGQDYRIVIGRNYFGPNVSANADLVSDAYINFGVGGPFFVFLILRLLISRRDSKFFLHNREAALVFIIPYMFALFSMGLQTALVTGALAVALLIMKITSIRQEHGISGHTPSRLKTY</sequence>
<feature type="transmembrane region" description="Helical" evidence="1">
    <location>
        <begin position="98"/>
        <end position="119"/>
    </location>
</feature>
<name>A0A1V8RSS5_9HYPH</name>
<feature type="transmembrane region" description="Helical" evidence="1">
    <location>
        <begin position="192"/>
        <end position="212"/>
    </location>
</feature>
<proteinExistence type="predicted"/>
<evidence type="ECO:0000256" key="1">
    <source>
        <dbReference type="SAM" id="Phobius"/>
    </source>
</evidence>
<keyword evidence="1" id="KW-1133">Transmembrane helix</keyword>
<keyword evidence="1" id="KW-0472">Membrane</keyword>
<feature type="transmembrane region" description="Helical" evidence="1">
    <location>
        <begin position="233"/>
        <end position="259"/>
    </location>
</feature>
<reference evidence="2 3" key="1">
    <citation type="journal article" date="2016" name="Int. J. Syst. Evol. Microbiol.">
        <title>Pseudaminobacter manganicus sp. nov., isolated from sludge of a manganese mine.</title>
        <authorList>
            <person name="Li J."/>
            <person name="Huang J."/>
            <person name="Liao S."/>
            <person name="Wang G."/>
        </authorList>
    </citation>
    <scope>NUCLEOTIDE SEQUENCE [LARGE SCALE GENOMIC DNA]</scope>
    <source>
        <strain evidence="2 3">JH-7</strain>
    </source>
</reference>
<gene>
    <name evidence="2" type="ORF">BFN67_15135</name>
</gene>
<keyword evidence="3" id="KW-1185">Reference proteome</keyword>
<evidence type="ECO:0000313" key="2">
    <source>
        <dbReference type="EMBL" id="OQM76227.1"/>
    </source>
</evidence>
<dbReference type="Proteomes" id="UP000191905">
    <property type="component" value="Unassembled WGS sequence"/>
</dbReference>
<dbReference type="AlphaFoldDB" id="A0A1V8RSS5"/>